<dbReference type="GO" id="GO:0032259">
    <property type="term" value="P:methylation"/>
    <property type="evidence" value="ECO:0007669"/>
    <property type="project" value="UniProtKB-KW"/>
</dbReference>
<dbReference type="InterPro" id="IPR040758">
    <property type="entry name" value="PrmC_N"/>
</dbReference>
<evidence type="ECO:0000256" key="3">
    <source>
        <dbReference type="ARBA" id="ARBA00022691"/>
    </source>
</evidence>
<dbReference type="PANTHER" id="PTHR18895">
    <property type="entry name" value="HEMK METHYLTRANSFERASE"/>
    <property type="match status" value="1"/>
</dbReference>
<comment type="caution">
    <text evidence="6">The sequence shown here is derived from an EMBL/GenBank/DDBJ whole genome shotgun (WGS) entry which is preliminary data.</text>
</comment>
<name>A0A8H8RCY5_9HELO</name>
<dbReference type="InterPro" id="IPR050320">
    <property type="entry name" value="N5-glutamine_MTase"/>
</dbReference>
<gene>
    <name evidence="6" type="primary">mtq1</name>
    <name evidence="6" type="ORF">LOCC1_G008291</name>
</gene>
<feature type="domain" description="Release factor glutamine methyltransferase N-terminal" evidence="5">
    <location>
        <begin position="30"/>
        <end position="75"/>
    </location>
</feature>
<dbReference type="Proteomes" id="UP000443090">
    <property type="component" value="Unassembled WGS sequence"/>
</dbReference>
<reference evidence="6 7" key="1">
    <citation type="submission" date="2018-05" db="EMBL/GenBank/DDBJ databases">
        <title>Genome sequencing and assembly of the regulated plant pathogen Lachnellula willkommii and related sister species for the development of diagnostic species identification markers.</title>
        <authorList>
            <person name="Giroux E."/>
            <person name="Bilodeau G."/>
        </authorList>
    </citation>
    <scope>NUCLEOTIDE SEQUENCE [LARGE SCALE GENOMIC DNA]</scope>
    <source>
        <strain evidence="6 7">CBS 160.35</strain>
    </source>
</reference>
<accession>A0A8H8RCY5</accession>
<protein>
    <submittedName>
        <fullName evidence="6">Putative mitochondrial N(5)-glutamine methyltransferase</fullName>
    </submittedName>
</protein>
<dbReference type="InterPro" id="IPR025714">
    <property type="entry name" value="Methyltranfer_dom"/>
</dbReference>
<keyword evidence="3" id="KW-0949">S-adenosyl-L-methionine</keyword>
<organism evidence="6 7">
    <name type="scientific">Lachnellula occidentalis</name>
    <dbReference type="NCBI Taxonomy" id="215460"/>
    <lineage>
        <taxon>Eukaryota</taxon>
        <taxon>Fungi</taxon>
        <taxon>Dikarya</taxon>
        <taxon>Ascomycota</taxon>
        <taxon>Pezizomycotina</taxon>
        <taxon>Leotiomycetes</taxon>
        <taxon>Helotiales</taxon>
        <taxon>Lachnaceae</taxon>
        <taxon>Lachnellula</taxon>
    </lineage>
</organism>
<evidence type="ECO:0000313" key="6">
    <source>
        <dbReference type="EMBL" id="TVY32994.1"/>
    </source>
</evidence>
<dbReference type="InterPro" id="IPR002052">
    <property type="entry name" value="DNA_methylase_N6_adenine_CS"/>
</dbReference>
<dbReference type="InterPro" id="IPR029063">
    <property type="entry name" value="SAM-dependent_MTases_sf"/>
</dbReference>
<evidence type="ECO:0000256" key="1">
    <source>
        <dbReference type="ARBA" id="ARBA00022603"/>
    </source>
</evidence>
<feature type="non-terminal residue" evidence="6">
    <location>
        <position position="306"/>
    </location>
</feature>
<dbReference type="AlphaFoldDB" id="A0A8H8RCY5"/>
<sequence>MPRLPPSLLLKAYNISPLLPLVLQGTRSLPSAVNELRWLREHALGTNKPTQTTQKKLLKLCKRRSHGEPLQYLLGSQPFGELDIKCRPGVLIARPEPEAYTTYLAKLLNQGSKGDLGFEFNGEKPLRILDLCSGTGCISLLLHSLLAKRFTNVQIHGWDISPAAVSLAVENLHRNISKGRLKIQPGQRPAPIQFDQVDIFARFNRGQKKQLQCDIIICNPPYISQKGFMRDTSRSVRKWEPRLALVPEREVEGEGYDGVKAEDVFYRRLIDLHTRFARSKVLVMEVGDEAQARRVAGMALRNELPS</sequence>
<evidence type="ECO:0000256" key="2">
    <source>
        <dbReference type="ARBA" id="ARBA00022679"/>
    </source>
</evidence>
<dbReference type="Pfam" id="PF13847">
    <property type="entry name" value="Methyltransf_31"/>
    <property type="match status" value="1"/>
</dbReference>
<evidence type="ECO:0000259" key="5">
    <source>
        <dbReference type="Pfam" id="PF17827"/>
    </source>
</evidence>
<keyword evidence="1 6" id="KW-0489">Methyltransferase</keyword>
<dbReference type="GO" id="GO:0005739">
    <property type="term" value="C:mitochondrion"/>
    <property type="evidence" value="ECO:0007669"/>
    <property type="project" value="TreeGrafter"/>
</dbReference>
<dbReference type="GO" id="GO:0008276">
    <property type="term" value="F:protein methyltransferase activity"/>
    <property type="evidence" value="ECO:0007669"/>
    <property type="project" value="InterPro"/>
</dbReference>
<keyword evidence="7" id="KW-1185">Reference proteome</keyword>
<keyword evidence="2 6" id="KW-0808">Transferase</keyword>
<dbReference type="OrthoDB" id="269872at2759"/>
<dbReference type="InterPro" id="IPR004556">
    <property type="entry name" value="HemK-like"/>
</dbReference>
<evidence type="ECO:0000313" key="7">
    <source>
        <dbReference type="Proteomes" id="UP000443090"/>
    </source>
</evidence>
<evidence type="ECO:0000259" key="4">
    <source>
        <dbReference type="Pfam" id="PF13847"/>
    </source>
</evidence>
<dbReference type="SUPFAM" id="SSF53335">
    <property type="entry name" value="S-adenosyl-L-methionine-dependent methyltransferases"/>
    <property type="match status" value="1"/>
</dbReference>
<feature type="domain" description="Methyltransferase" evidence="4">
    <location>
        <begin position="125"/>
        <end position="219"/>
    </location>
</feature>
<proteinExistence type="predicted"/>
<dbReference type="CDD" id="cd02440">
    <property type="entry name" value="AdoMet_MTases"/>
    <property type="match status" value="1"/>
</dbReference>
<dbReference type="Gene3D" id="3.40.50.150">
    <property type="entry name" value="Vaccinia Virus protein VP39"/>
    <property type="match status" value="1"/>
</dbReference>
<dbReference type="PROSITE" id="PS00092">
    <property type="entry name" value="N6_MTASE"/>
    <property type="match status" value="1"/>
</dbReference>
<dbReference type="PANTHER" id="PTHR18895:SF74">
    <property type="entry name" value="MTRF1L RELEASE FACTOR GLUTAMINE METHYLTRANSFERASE"/>
    <property type="match status" value="1"/>
</dbReference>
<dbReference type="Pfam" id="PF17827">
    <property type="entry name" value="PrmC_N"/>
    <property type="match status" value="1"/>
</dbReference>
<dbReference type="Gene3D" id="1.10.8.10">
    <property type="entry name" value="DNA helicase RuvA subunit, C-terminal domain"/>
    <property type="match status" value="1"/>
</dbReference>
<dbReference type="GO" id="GO:0003676">
    <property type="term" value="F:nucleic acid binding"/>
    <property type="evidence" value="ECO:0007669"/>
    <property type="project" value="InterPro"/>
</dbReference>
<dbReference type="NCBIfam" id="TIGR00536">
    <property type="entry name" value="hemK_fam"/>
    <property type="match status" value="1"/>
</dbReference>
<dbReference type="EMBL" id="QGMI01001510">
    <property type="protein sequence ID" value="TVY32994.1"/>
    <property type="molecule type" value="Genomic_DNA"/>
</dbReference>